<feature type="domain" description="Tetrahydrofolate dehydrogenase/cyclohydrolase catalytic" evidence="12">
    <location>
        <begin position="6"/>
        <end position="120"/>
    </location>
</feature>
<feature type="domain" description="Tetrahydrofolate dehydrogenase/cyclohydrolase NAD(P)-binding" evidence="13">
    <location>
        <begin position="139"/>
        <end position="291"/>
    </location>
</feature>
<keyword evidence="3 11" id="KW-0028">Amino-acid biosynthesis</keyword>
<dbReference type="Gene3D" id="3.40.50.10860">
    <property type="entry name" value="Leucine Dehydrogenase, chain A, domain 1"/>
    <property type="match status" value="1"/>
</dbReference>
<evidence type="ECO:0000256" key="1">
    <source>
        <dbReference type="ARBA" id="ARBA00004777"/>
    </source>
</evidence>
<dbReference type="InterPro" id="IPR020630">
    <property type="entry name" value="THF_DH/CycHdrlase_cat_dom"/>
</dbReference>
<keyword evidence="7 11" id="KW-0560">Oxidoreductase</keyword>
<dbReference type="InterPro" id="IPR046346">
    <property type="entry name" value="Aminoacid_DH-like_N_sf"/>
</dbReference>
<comment type="caution">
    <text evidence="11">Lacks conserved residue(s) required for the propagation of feature annotation.</text>
</comment>
<keyword evidence="6 11" id="KW-0521">NADP</keyword>
<evidence type="ECO:0000256" key="6">
    <source>
        <dbReference type="ARBA" id="ARBA00022857"/>
    </source>
</evidence>
<comment type="catalytic activity">
    <reaction evidence="11">
        <text>(6R)-5,10-methenyltetrahydrofolate + H2O = (6R)-10-formyltetrahydrofolate + H(+)</text>
        <dbReference type="Rhea" id="RHEA:23700"/>
        <dbReference type="ChEBI" id="CHEBI:15377"/>
        <dbReference type="ChEBI" id="CHEBI:15378"/>
        <dbReference type="ChEBI" id="CHEBI:57455"/>
        <dbReference type="ChEBI" id="CHEBI:195366"/>
        <dbReference type="EC" id="3.5.4.9"/>
    </reaction>
</comment>
<comment type="pathway">
    <text evidence="1 11">One-carbon metabolism; tetrahydrofolate interconversion.</text>
</comment>
<keyword evidence="5 11" id="KW-0378">Hydrolase</keyword>
<evidence type="ECO:0000313" key="14">
    <source>
        <dbReference type="EMBL" id="MEM5947886.1"/>
    </source>
</evidence>
<dbReference type="PRINTS" id="PR00085">
    <property type="entry name" value="THFDHDRGNASE"/>
</dbReference>
<evidence type="ECO:0000256" key="2">
    <source>
        <dbReference type="ARBA" id="ARBA00022563"/>
    </source>
</evidence>
<evidence type="ECO:0000256" key="8">
    <source>
        <dbReference type="ARBA" id="ARBA00023102"/>
    </source>
</evidence>
<keyword evidence="8 11" id="KW-0368">Histidine biosynthesis</keyword>
<name>A0ABU9UB55_9SPIR</name>
<dbReference type="CDD" id="cd01080">
    <property type="entry name" value="NAD_bind_m-THF_DH_Cyclohyd"/>
    <property type="match status" value="1"/>
</dbReference>
<dbReference type="InterPro" id="IPR036291">
    <property type="entry name" value="NAD(P)-bd_dom_sf"/>
</dbReference>
<sequence length="296" mass="31938">MSAAILSGKEISQKILEELKKEVAFLKEKGITPGLAVIRVGDDPASIAYVNGKKKDAEKIGIKSYEHILPASTSQDKLCALIDNLNSDVNIHGILVQLPLPSHIEEQAIIERISPDKDVDGFHPINVGKMVIGQDAFLPCTPFGIIKMLEYAGIESKGKHTVIIGRSNIVGKPIANLMMQKRNPGNSTVTVCHTATPNVSDYTLQADILIVAAGRPCVVNADMVKPGAVVIDVGINRIEDKEHPRGYRLVGDVDYDSVSKKASWITPVPGGVGLMTRAMLMYNTVLAVKKANSIKE</sequence>
<comment type="function">
    <text evidence="11">Catalyzes the oxidation of 5,10-methylenetetrahydrofolate to 5,10-methenyltetrahydrofolate and then the hydrolysis of 5,10-methenyltetrahydrofolate to 10-formyltetrahydrofolate.</text>
</comment>
<dbReference type="RefSeq" id="WP_420069333.1">
    <property type="nucleotide sequence ID" value="NZ_JBCHKQ010000002.1"/>
</dbReference>
<evidence type="ECO:0000256" key="5">
    <source>
        <dbReference type="ARBA" id="ARBA00022801"/>
    </source>
</evidence>
<dbReference type="SUPFAM" id="SSF51735">
    <property type="entry name" value="NAD(P)-binding Rossmann-fold domains"/>
    <property type="match status" value="1"/>
</dbReference>
<comment type="caution">
    <text evidence="14">The sequence shown here is derived from an EMBL/GenBank/DDBJ whole genome shotgun (WGS) entry which is preliminary data.</text>
</comment>
<dbReference type="PANTHER" id="PTHR48099">
    <property type="entry name" value="C-1-TETRAHYDROFOLATE SYNTHASE, CYTOPLASMIC-RELATED"/>
    <property type="match status" value="1"/>
</dbReference>
<dbReference type="Gene3D" id="3.40.50.720">
    <property type="entry name" value="NAD(P)-binding Rossmann-like Domain"/>
    <property type="match status" value="1"/>
</dbReference>
<keyword evidence="2 11" id="KW-0554">One-carbon metabolism</keyword>
<proteinExistence type="inferred from homology"/>
<feature type="binding site" evidence="11">
    <location>
        <begin position="165"/>
        <end position="167"/>
    </location>
    <ligand>
        <name>NADP(+)</name>
        <dbReference type="ChEBI" id="CHEBI:58349"/>
    </ligand>
</feature>
<dbReference type="HAMAP" id="MF_01576">
    <property type="entry name" value="THF_DHG_CYH"/>
    <property type="match status" value="1"/>
</dbReference>
<gene>
    <name evidence="11 14" type="primary">folD</name>
    <name evidence="14" type="ORF">WKV44_04955</name>
</gene>
<evidence type="ECO:0000256" key="4">
    <source>
        <dbReference type="ARBA" id="ARBA00022755"/>
    </source>
</evidence>
<keyword evidence="4 11" id="KW-0658">Purine biosynthesis</keyword>
<comment type="similarity">
    <text evidence="11">Belongs to the tetrahydrofolate dehydrogenase/cyclohydrolase family.</text>
</comment>
<evidence type="ECO:0000256" key="7">
    <source>
        <dbReference type="ARBA" id="ARBA00023002"/>
    </source>
</evidence>
<accession>A0ABU9UB55</accession>
<protein>
    <recommendedName>
        <fullName evidence="11">Bifunctional protein FolD</fullName>
    </recommendedName>
    <domain>
        <recommendedName>
            <fullName evidence="11">Methylenetetrahydrofolate dehydrogenase</fullName>
            <ecNumber evidence="11">1.5.1.5</ecNumber>
        </recommendedName>
    </domain>
    <domain>
        <recommendedName>
            <fullName evidence="11">Methenyltetrahydrofolate cyclohydrolase</fullName>
            <ecNumber evidence="11">3.5.4.9</ecNumber>
        </recommendedName>
    </domain>
</protein>
<dbReference type="NCBIfam" id="NF010783">
    <property type="entry name" value="PRK14186.1"/>
    <property type="match status" value="1"/>
</dbReference>
<keyword evidence="10 11" id="KW-0511">Multifunctional enzyme</keyword>
<dbReference type="Pfam" id="PF02882">
    <property type="entry name" value="THF_DHG_CYH_C"/>
    <property type="match status" value="1"/>
</dbReference>
<dbReference type="EC" id="3.5.4.9" evidence="11"/>
<evidence type="ECO:0000259" key="13">
    <source>
        <dbReference type="Pfam" id="PF02882"/>
    </source>
</evidence>
<feature type="binding site" evidence="11">
    <location>
        <position position="235"/>
    </location>
    <ligand>
        <name>NADP(+)</name>
        <dbReference type="ChEBI" id="CHEBI:58349"/>
    </ligand>
</feature>
<evidence type="ECO:0000256" key="10">
    <source>
        <dbReference type="ARBA" id="ARBA00023268"/>
    </source>
</evidence>
<dbReference type="PANTHER" id="PTHR48099:SF5">
    <property type="entry name" value="C-1-TETRAHYDROFOLATE SYNTHASE, CYTOPLASMIC"/>
    <property type="match status" value="1"/>
</dbReference>
<keyword evidence="9 11" id="KW-0486">Methionine biosynthesis</keyword>
<dbReference type="EC" id="1.5.1.5" evidence="11"/>
<evidence type="ECO:0000259" key="12">
    <source>
        <dbReference type="Pfam" id="PF00763"/>
    </source>
</evidence>
<dbReference type="InterPro" id="IPR000672">
    <property type="entry name" value="THF_DH/CycHdrlase"/>
</dbReference>
<evidence type="ECO:0000256" key="11">
    <source>
        <dbReference type="HAMAP-Rule" id="MF_01576"/>
    </source>
</evidence>
<comment type="catalytic activity">
    <reaction evidence="11">
        <text>(6R)-5,10-methylene-5,6,7,8-tetrahydrofolate + NADP(+) = (6R)-5,10-methenyltetrahydrofolate + NADPH</text>
        <dbReference type="Rhea" id="RHEA:22812"/>
        <dbReference type="ChEBI" id="CHEBI:15636"/>
        <dbReference type="ChEBI" id="CHEBI:57455"/>
        <dbReference type="ChEBI" id="CHEBI:57783"/>
        <dbReference type="ChEBI" id="CHEBI:58349"/>
        <dbReference type="EC" id="1.5.1.5"/>
    </reaction>
</comment>
<comment type="subunit">
    <text evidence="11">Homodimer.</text>
</comment>
<reference evidence="14 15" key="1">
    <citation type="submission" date="2024-03" db="EMBL/GenBank/DDBJ databases">
        <title>Ignisphaera cupida sp. nov., a hyperthermophilic hydrolytic archaeon from a hot spring of Kamchatka, and proposal of Ignisphaeraceae fam. nov.</title>
        <authorList>
            <person name="Podosokorskaya O.A."/>
            <person name="Elcheninov A.G."/>
            <person name="Maltseva A.I."/>
            <person name="Zayulina K.S."/>
            <person name="Novikov A."/>
            <person name="Merkel A.Y."/>
        </authorList>
    </citation>
    <scope>NUCLEOTIDE SEQUENCE [LARGE SCALE GENOMIC DNA]</scope>
    <source>
        <strain evidence="14 15">38H-sp</strain>
    </source>
</reference>
<evidence type="ECO:0000256" key="3">
    <source>
        <dbReference type="ARBA" id="ARBA00022605"/>
    </source>
</evidence>
<dbReference type="EMBL" id="JBCHKQ010000002">
    <property type="protein sequence ID" value="MEM5947886.1"/>
    <property type="molecule type" value="Genomic_DNA"/>
</dbReference>
<keyword evidence="15" id="KW-1185">Reference proteome</keyword>
<evidence type="ECO:0000256" key="9">
    <source>
        <dbReference type="ARBA" id="ARBA00023167"/>
    </source>
</evidence>
<dbReference type="InterPro" id="IPR020631">
    <property type="entry name" value="THF_DH/CycHdrlase_NAD-bd_dom"/>
</dbReference>
<organism evidence="14 15">
    <name type="scientific">Rarispira pelagica</name>
    <dbReference type="NCBI Taxonomy" id="3141764"/>
    <lineage>
        <taxon>Bacteria</taxon>
        <taxon>Pseudomonadati</taxon>
        <taxon>Spirochaetota</taxon>
        <taxon>Spirochaetia</taxon>
        <taxon>Winmispirales</taxon>
        <taxon>Winmispiraceae</taxon>
        <taxon>Rarispira</taxon>
    </lineage>
</organism>
<dbReference type="SUPFAM" id="SSF53223">
    <property type="entry name" value="Aminoacid dehydrogenase-like, N-terminal domain"/>
    <property type="match status" value="1"/>
</dbReference>
<dbReference type="Pfam" id="PF00763">
    <property type="entry name" value="THF_DHG_CYH"/>
    <property type="match status" value="1"/>
</dbReference>
<dbReference type="Proteomes" id="UP001466331">
    <property type="component" value="Unassembled WGS sequence"/>
</dbReference>
<evidence type="ECO:0000313" key="15">
    <source>
        <dbReference type="Proteomes" id="UP001466331"/>
    </source>
</evidence>